<keyword evidence="2" id="KW-0808">Transferase</keyword>
<evidence type="ECO:0000256" key="1">
    <source>
        <dbReference type="ARBA" id="ARBA00022676"/>
    </source>
</evidence>
<keyword evidence="1" id="KW-0328">Glycosyltransferase</keyword>
<dbReference type="RefSeq" id="WP_344420820.1">
    <property type="nucleotide sequence ID" value="NZ_BAAAQK010000018.1"/>
</dbReference>
<gene>
    <name evidence="4" type="ORF">GCM10009836_46620</name>
</gene>
<keyword evidence="5" id="KW-1185">Reference proteome</keyword>
<protein>
    <submittedName>
        <fullName evidence="4">Glycosyltransferase</fullName>
    </submittedName>
</protein>
<dbReference type="Gene3D" id="3.40.50.2000">
    <property type="entry name" value="Glycogen Phosphorylase B"/>
    <property type="match status" value="2"/>
</dbReference>
<reference evidence="4 5" key="1">
    <citation type="journal article" date="2019" name="Int. J. Syst. Evol. Microbiol.">
        <title>The Global Catalogue of Microorganisms (GCM) 10K type strain sequencing project: providing services to taxonomists for standard genome sequencing and annotation.</title>
        <authorList>
            <consortium name="The Broad Institute Genomics Platform"/>
            <consortium name="The Broad Institute Genome Sequencing Center for Infectious Disease"/>
            <person name="Wu L."/>
            <person name="Ma J."/>
        </authorList>
    </citation>
    <scope>NUCLEOTIDE SEQUENCE [LARGE SCALE GENOMIC DNA]</scope>
    <source>
        <strain evidence="4 5">JCM 16009</strain>
    </source>
</reference>
<evidence type="ECO:0000313" key="5">
    <source>
        <dbReference type="Proteomes" id="UP001500449"/>
    </source>
</evidence>
<evidence type="ECO:0000256" key="2">
    <source>
        <dbReference type="ARBA" id="ARBA00022679"/>
    </source>
</evidence>
<dbReference type="Pfam" id="PF13439">
    <property type="entry name" value="Glyco_transf_4"/>
    <property type="match status" value="1"/>
</dbReference>
<sequence>MSPSPSIPAGGATPTIRVAHVIHSLGAGGAEHVLVELADVAGAAGLEIVVIGLSPVDEPVHAATLRAKGVTVLQLELARWDPRAILHVATALRRHRIDVVHTHLKHADLVGSIAGRALGRPVVSTLHLIEDAPVGRMATLKRRLGVWGRRLATTTIAVSSAQASWYRELAGRADTVVLPNGVAAPGTLGAEDRATVRRELGAGEGKVLAVTASLMRPEKGHALLLDAVERIPADAGIVFALAGDGPLRAELEARVAATAALRDRVRFLGYRDDVPALLAAADLVVHPSLADALPTTLMHALGVGTPVVATRVGGIADIVTPDTGVLAEPEPAALADAVVALAGDRARRTEMGAAGRLRFERRFSSAVWSAGLRAIYEDALPAR</sequence>
<organism evidence="4 5">
    <name type="scientific">Pseudonocardia ailaonensis</name>
    <dbReference type="NCBI Taxonomy" id="367279"/>
    <lineage>
        <taxon>Bacteria</taxon>
        <taxon>Bacillati</taxon>
        <taxon>Actinomycetota</taxon>
        <taxon>Actinomycetes</taxon>
        <taxon>Pseudonocardiales</taxon>
        <taxon>Pseudonocardiaceae</taxon>
        <taxon>Pseudonocardia</taxon>
    </lineage>
</organism>
<accession>A0ABN2NB31</accession>
<dbReference type="PANTHER" id="PTHR12526">
    <property type="entry name" value="GLYCOSYLTRANSFERASE"/>
    <property type="match status" value="1"/>
</dbReference>
<feature type="domain" description="Glycosyltransferase subfamily 4-like N-terminal" evidence="3">
    <location>
        <begin position="28"/>
        <end position="182"/>
    </location>
</feature>
<dbReference type="SUPFAM" id="SSF53756">
    <property type="entry name" value="UDP-Glycosyltransferase/glycogen phosphorylase"/>
    <property type="match status" value="1"/>
</dbReference>
<name>A0ABN2NB31_9PSEU</name>
<evidence type="ECO:0000313" key="4">
    <source>
        <dbReference type="EMBL" id="GAA1861149.1"/>
    </source>
</evidence>
<dbReference type="Pfam" id="PF13692">
    <property type="entry name" value="Glyco_trans_1_4"/>
    <property type="match status" value="1"/>
</dbReference>
<comment type="caution">
    <text evidence="4">The sequence shown here is derived from an EMBL/GenBank/DDBJ whole genome shotgun (WGS) entry which is preliminary data.</text>
</comment>
<dbReference type="EMBL" id="BAAAQK010000018">
    <property type="protein sequence ID" value="GAA1861149.1"/>
    <property type="molecule type" value="Genomic_DNA"/>
</dbReference>
<evidence type="ECO:0000259" key="3">
    <source>
        <dbReference type="Pfam" id="PF13439"/>
    </source>
</evidence>
<dbReference type="PANTHER" id="PTHR12526:SF630">
    <property type="entry name" value="GLYCOSYLTRANSFERASE"/>
    <property type="match status" value="1"/>
</dbReference>
<proteinExistence type="predicted"/>
<dbReference type="InterPro" id="IPR028098">
    <property type="entry name" value="Glyco_trans_4-like_N"/>
</dbReference>
<dbReference type="Proteomes" id="UP001500449">
    <property type="component" value="Unassembled WGS sequence"/>
</dbReference>